<accession>A0A1Y0IRD7</accession>
<evidence type="ECO:0000313" key="1">
    <source>
        <dbReference type="EMBL" id="ARU63071.1"/>
    </source>
</evidence>
<dbReference type="RefSeq" id="WP_087458418.1">
    <property type="nucleotide sequence ID" value="NZ_CP021434.1"/>
</dbReference>
<dbReference type="KEGG" id="tum:CBW65_20395"/>
<keyword evidence="2" id="KW-1185">Reference proteome</keyword>
<dbReference type="EMBL" id="CP021434">
    <property type="protein sequence ID" value="ARU63071.1"/>
    <property type="molecule type" value="Genomic_DNA"/>
</dbReference>
<name>A0A1Y0IRD7_9BACL</name>
<protein>
    <submittedName>
        <fullName evidence="1">Uncharacterized protein</fullName>
    </submittedName>
</protein>
<dbReference type="Proteomes" id="UP000195437">
    <property type="component" value="Chromosome"/>
</dbReference>
<gene>
    <name evidence="1" type="ORF">CBW65_20395</name>
</gene>
<evidence type="ECO:0000313" key="2">
    <source>
        <dbReference type="Proteomes" id="UP000195437"/>
    </source>
</evidence>
<organism evidence="1 2">
    <name type="scientific">Tumebacillus avium</name>
    <dbReference type="NCBI Taxonomy" id="1903704"/>
    <lineage>
        <taxon>Bacteria</taxon>
        <taxon>Bacillati</taxon>
        <taxon>Bacillota</taxon>
        <taxon>Bacilli</taxon>
        <taxon>Bacillales</taxon>
        <taxon>Alicyclobacillaceae</taxon>
        <taxon>Tumebacillus</taxon>
    </lineage>
</organism>
<sequence length="316" mass="34999">MLQQSSWTFRYSLEGFLKRVLHCAPCPLTEEGLVEAVLSDWAGPEHSRESIAARVRASLKAANGAFSSVGGDKYTLRQTAGDDLQNHAYEFLKATGRPQKHGDILRHLQQVTGRGRGELMSRVDLDCDPRFARLDGGEWLLTEWQPANDTIARLMVEQGRRRAEIAELLQLVKEHAEDESGLEQSRIFYPEYDPRFALAGTVVECLLVEPEAAATTLDTGMKLEEETMTTAEQTIVTAPAADLSKIATSELVAAVLQQLSDVSAELTRRNQGIPNEVLNLFNSEDLAGIETLMSERKRVGALADDLALFVTKWSEE</sequence>
<proteinExistence type="predicted"/>
<dbReference type="AlphaFoldDB" id="A0A1Y0IRD7"/>
<reference evidence="2" key="1">
    <citation type="submission" date="2017-05" db="EMBL/GenBank/DDBJ databases">
        <authorList>
            <person name="Sung H."/>
        </authorList>
    </citation>
    <scope>NUCLEOTIDE SEQUENCE [LARGE SCALE GENOMIC DNA]</scope>
    <source>
        <strain evidence="2">AR23208</strain>
    </source>
</reference>
<dbReference type="OrthoDB" id="2463094at2"/>